<name>A0ACB8ET83_9SAUR</name>
<organism evidence="1 2">
    <name type="scientific">Sphaerodactylus townsendi</name>
    <dbReference type="NCBI Taxonomy" id="933632"/>
    <lineage>
        <taxon>Eukaryota</taxon>
        <taxon>Metazoa</taxon>
        <taxon>Chordata</taxon>
        <taxon>Craniata</taxon>
        <taxon>Vertebrata</taxon>
        <taxon>Euteleostomi</taxon>
        <taxon>Lepidosauria</taxon>
        <taxon>Squamata</taxon>
        <taxon>Bifurcata</taxon>
        <taxon>Gekkota</taxon>
        <taxon>Sphaerodactylidae</taxon>
        <taxon>Sphaerodactylus</taxon>
    </lineage>
</organism>
<dbReference type="Proteomes" id="UP000827872">
    <property type="component" value="Linkage Group LG07"/>
</dbReference>
<reference evidence="1" key="1">
    <citation type="submission" date="2021-08" db="EMBL/GenBank/DDBJ databases">
        <title>The first chromosome-level gecko genome reveals the dynamic sex chromosomes of Neotropical dwarf geckos (Sphaerodactylidae: Sphaerodactylus).</title>
        <authorList>
            <person name="Pinto B.J."/>
            <person name="Keating S.E."/>
            <person name="Gamble T."/>
        </authorList>
    </citation>
    <scope>NUCLEOTIDE SEQUENCE</scope>
    <source>
        <strain evidence="1">TG3544</strain>
    </source>
</reference>
<comment type="caution">
    <text evidence="1">The sequence shown here is derived from an EMBL/GenBank/DDBJ whole genome shotgun (WGS) entry which is preliminary data.</text>
</comment>
<accession>A0ACB8ET83</accession>
<evidence type="ECO:0000313" key="1">
    <source>
        <dbReference type="EMBL" id="KAH7995815.1"/>
    </source>
</evidence>
<sequence>MWTALFSPNQFLYFHRNSVKELNLLEGSSFGVFCTISAPSSSSQRPHTASIQHQHSTIPRTSAQRKFQVPSERSTLKLQRVQRLIPSGSLVLRTHTSLQ</sequence>
<protein>
    <submittedName>
        <fullName evidence="1">Uncharacterized protein</fullName>
    </submittedName>
</protein>
<dbReference type="EMBL" id="CM037620">
    <property type="protein sequence ID" value="KAH7995815.1"/>
    <property type="molecule type" value="Genomic_DNA"/>
</dbReference>
<gene>
    <name evidence="1" type="ORF">K3G42_028718</name>
</gene>
<proteinExistence type="predicted"/>
<keyword evidence="2" id="KW-1185">Reference proteome</keyword>
<evidence type="ECO:0000313" key="2">
    <source>
        <dbReference type="Proteomes" id="UP000827872"/>
    </source>
</evidence>